<dbReference type="InterPro" id="IPR001810">
    <property type="entry name" value="F-box_dom"/>
</dbReference>
<proteinExistence type="predicted"/>
<accession>A0A5J9WRG7</accession>
<organism evidence="2 3">
    <name type="scientific">Eragrostis curvula</name>
    <name type="common">weeping love grass</name>
    <dbReference type="NCBI Taxonomy" id="38414"/>
    <lineage>
        <taxon>Eukaryota</taxon>
        <taxon>Viridiplantae</taxon>
        <taxon>Streptophyta</taxon>
        <taxon>Embryophyta</taxon>
        <taxon>Tracheophyta</taxon>
        <taxon>Spermatophyta</taxon>
        <taxon>Magnoliopsida</taxon>
        <taxon>Liliopsida</taxon>
        <taxon>Poales</taxon>
        <taxon>Poaceae</taxon>
        <taxon>PACMAD clade</taxon>
        <taxon>Chloridoideae</taxon>
        <taxon>Eragrostideae</taxon>
        <taxon>Eragrostidinae</taxon>
        <taxon>Eragrostis</taxon>
    </lineage>
</organism>
<evidence type="ECO:0000313" key="2">
    <source>
        <dbReference type="EMBL" id="TVU50527.1"/>
    </source>
</evidence>
<evidence type="ECO:0000259" key="1">
    <source>
        <dbReference type="Pfam" id="PF12937"/>
    </source>
</evidence>
<dbReference type="EMBL" id="RWGY01000002">
    <property type="protein sequence ID" value="TVU50527.1"/>
    <property type="molecule type" value="Genomic_DNA"/>
</dbReference>
<feature type="non-terminal residue" evidence="2">
    <location>
        <position position="1"/>
    </location>
</feature>
<comment type="caution">
    <text evidence="2">The sequence shown here is derived from an EMBL/GenBank/DDBJ whole genome shotgun (WGS) entry which is preliminary data.</text>
</comment>
<dbReference type="Proteomes" id="UP000324897">
    <property type="component" value="Chromosome 6"/>
</dbReference>
<dbReference type="PANTHER" id="PTHR33207">
    <property type="entry name" value="F-BOX DOMAIN CONTAINING PROTEIN-RELATED"/>
    <property type="match status" value="1"/>
</dbReference>
<dbReference type="SUPFAM" id="SSF81383">
    <property type="entry name" value="F-box domain"/>
    <property type="match status" value="1"/>
</dbReference>
<protein>
    <recommendedName>
        <fullName evidence="1">F-box domain-containing protein</fullName>
    </recommendedName>
</protein>
<feature type="domain" description="F-box" evidence="1">
    <location>
        <begin position="26"/>
        <end position="65"/>
    </location>
</feature>
<sequence>MESLEEGGGGEKPTGEAAPAVAAVGDDVLGDIFLRLPDTASLARAALACKRWRRVASDRVLLRRFLSIHEPPLLGVILSDPGLSPVPYRCPKLQFLPVRSGNPHLAAAASTGDFFFNNIPEHHSDSGEEGNGIRRGPWPWKLRGCDGGLLLLSRGPFKWEDLAVYDPFARTAVFFRKPGGFSWDLNYALLVDEADASFRFFNDRVEATVFSSRTRDWSPLPSLSVPHPWNARNGARAGRPHLELWASVDAGWTMMKQVSLPREFERFTNMKGLRPLAVRGDYVFMECWYARKPRHHLLLLNLKTMKLEMIRNNAREPYWGSTFPFFMSWAPDPFLSQGVIITFYLLQTSVLEVRSYFYHVSGTQLLRDGIENEVINVPTVGQ</sequence>
<keyword evidence="3" id="KW-1185">Reference proteome</keyword>
<name>A0A5J9WRG7_9POAL</name>
<dbReference type="AlphaFoldDB" id="A0A5J9WRG7"/>
<dbReference type="Gramene" id="TVU50527">
    <property type="protein sequence ID" value="TVU50527"/>
    <property type="gene ID" value="EJB05_01901"/>
</dbReference>
<gene>
    <name evidence="2" type="ORF">EJB05_01901</name>
</gene>
<dbReference type="Pfam" id="PF12937">
    <property type="entry name" value="F-box-like"/>
    <property type="match status" value="1"/>
</dbReference>
<dbReference type="InterPro" id="IPR036047">
    <property type="entry name" value="F-box-like_dom_sf"/>
</dbReference>
<evidence type="ECO:0000313" key="3">
    <source>
        <dbReference type="Proteomes" id="UP000324897"/>
    </source>
</evidence>
<reference evidence="2 3" key="1">
    <citation type="journal article" date="2019" name="Sci. Rep.">
        <title>A high-quality genome of Eragrostis curvula grass provides insights into Poaceae evolution and supports new strategies to enhance forage quality.</title>
        <authorList>
            <person name="Carballo J."/>
            <person name="Santos B.A.C.M."/>
            <person name="Zappacosta D."/>
            <person name="Garbus I."/>
            <person name="Selva J.P."/>
            <person name="Gallo C.A."/>
            <person name="Diaz A."/>
            <person name="Albertini E."/>
            <person name="Caccamo M."/>
            <person name="Echenique V."/>
        </authorList>
    </citation>
    <scope>NUCLEOTIDE SEQUENCE [LARGE SCALE GENOMIC DNA]</scope>
    <source>
        <strain evidence="3">cv. Victoria</strain>
        <tissue evidence="2">Leaf</tissue>
    </source>
</reference>
<dbReference type="Gene3D" id="1.20.1280.50">
    <property type="match status" value="1"/>
</dbReference>